<evidence type="ECO:0000313" key="1">
    <source>
        <dbReference type="EMBL" id="PSL40946.1"/>
    </source>
</evidence>
<dbReference type="Proteomes" id="UP000242682">
    <property type="component" value="Unassembled WGS sequence"/>
</dbReference>
<gene>
    <name evidence="1" type="ORF">B0H99_10378</name>
</gene>
<accession>A0A2P8H3Z8</accession>
<reference evidence="1 2" key="1">
    <citation type="submission" date="2018-03" db="EMBL/GenBank/DDBJ databases">
        <title>Genomic Encyclopedia of Type Strains, Phase III (KMG-III): the genomes of soil and plant-associated and newly described type strains.</title>
        <authorList>
            <person name="Whitman W."/>
        </authorList>
    </citation>
    <scope>NUCLEOTIDE SEQUENCE [LARGE SCALE GENOMIC DNA]</scope>
    <source>
        <strain evidence="1 2">CGMCC 1.12259</strain>
    </source>
</reference>
<proteinExistence type="predicted"/>
<comment type="caution">
    <text evidence="1">The sequence shown here is derived from an EMBL/GenBank/DDBJ whole genome shotgun (WGS) entry which is preliminary data.</text>
</comment>
<dbReference type="OrthoDB" id="2082669at2"/>
<organism evidence="1 2">
    <name type="scientific">Planomicrobium soli</name>
    <dbReference type="NCBI Taxonomy" id="1176648"/>
    <lineage>
        <taxon>Bacteria</taxon>
        <taxon>Bacillati</taxon>
        <taxon>Bacillota</taxon>
        <taxon>Bacilli</taxon>
        <taxon>Bacillales</taxon>
        <taxon>Caryophanaceae</taxon>
        <taxon>Planomicrobium</taxon>
    </lineage>
</organism>
<keyword evidence="2" id="KW-1185">Reference proteome</keyword>
<dbReference type="EMBL" id="PYAT01000003">
    <property type="protein sequence ID" value="PSL40946.1"/>
    <property type="molecule type" value="Genomic_DNA"/>
</dbReference>
<dbReference type="AlphaFoldDB" id="A0A2P8H3Z8"/>
<dbReference type="RefSeq" id="WP_106532457.1">
    <property type="nucleotide sequence ID" value="NZ_PYAT01000003.1"/>
</dbReference>
<name>A0A2P8H3Z8_9BACL</name>
<sequence length="147" mass="17071">MKAQFKTTEKNFEHLNFHDCRTTGIYAEKDKVIIDFEFVYISEEHPLNPYPVAKSTDACHLIFHGVSIMRPIGYIENQKVPLALHELDGMEFLTVTEQKVDSVYVYDIFGAKNHSSIGFHGLILHAEGFTMHWNEFTEDAWYVGWNQ</sequence>
<evidence type="ECO:0000313" key="2">
    <source>
        <dbReference type="Proteomes" id="UP000242682"/>
    </source>
</evidence>
<protein>
    <submittedName>
        <fullName evidence="1">Uncharacterized protein</fullName>
    </submittedName>
</protein>